<dbReference type="InterPro" id="IPR010368">
    <property type="entry name" value="Com_YlbF"/>
</dbReference>
<proteinExistence type="predicted"/>
<evidence type="ECO:0000313" key="2">
    <source>
        <dbReference type="Proteomes" id="UP001329915"/>
    </source>
</evidence>
<protein>
    <submittedName>
        <fullName evidence="1">YlbF family regulator</fullName>
    </submittedName>
</protein>
<dbReference type="Proteomes" id="UP001329915">
    <property type="component" value="Chromosome"/>
</dbReference>
<dbReference type="SUPFAM" id="SSF158622">
    <property type="entry name" value="YheA/YmcA-like"/>
    <property type="match status" value="1"/>
</dbReference>
<name>A0AAU0UMK4_9FIRM</name>
<gene>
    <name evidence="1" type="ORF">MFMK1_002190</name>
</gene>
<keyword evidence="2" id="KW-1185">Reference proteome</keyword>
<organism evidence="1 2">
    <name type="scientific">Metallumcola ferriviriculae</name>
    <dbReference type="NCBI Taxonomy" id="3039180"/>
    <lineage>
        <taxon>Bacteria</taxon>
        <taxon>Bacillati</taxon>
        <taxon>Bacillota</taxon>
        <taxon>Clostridia</taxon>
        <taxon>Neomoorellales</taxon>
        <taxon>Desulfitibacteraceae</taxon>
        <taxon>Metallumcola</taxon>
    </lineage>
</organism>
<dbReference type="Gene3D" id="1.20.1500.10">
    <property type="entry name" value="YheA/YmcA-like"/>
    <property type="match status" value="1"/>
</dbReference>
<reference evidence="1 2" key="1">
    <citation type="submission" date="2023-04" db="EMBL/GenBank/DDBJ databases">
        <authorList>
            <person name="Hsu D."/>
        </authorList>
    </citation>
    <scope>NUCLEOTIDE SEQUENCE [LARGE SCALE GENOMIC DNA]</scope>
    <source>
        <strain evidence="1 2">MK1</strain>
    </source>
</reference>
<dbReference type="InterPro" id="IPR052767">
    <property type="entry name" value="Bact_com_dev_regulator"/>
</dbReference>
<dbReference type="KEGG" id="dbc:MFMK1_002190"/>
<accession>A0AAU0UMK4</accession>
<dbReference type="PANTHER" id="PTHR38448:SF1">
    <property type="entry name" value="YLBF FAMILY REGULATOR"/>
    <property type="match status" value="1"/>
</dbReference>
<dbReference type="Pfam" id="PF06133">
    <property type="entry name" value="Com_YlbF"/>
    <property type="match status" value="1"/>
</dbReference>
<dbReference type="PANTHER" id="PTHR38448">
    <property type="entry name" value="REGULATORY PROTEIN YLBF-RELATED"/>
    <property type="match status" value="1"/>
</dbReference>
<sequence>MTSIMEKAHTLANAIQESEELINMRNTEAAMAGDAEAQKILQEYQEARQKIEYKQASGAELTEAEQSGMEEIEKKMNKNATISAYLEAQREVNEILQGVNFILTKALSGEDSDSCGPGCGGNCC</sequence>
<dbReference type="EMBL" id="CP121694">
    <property type="protein sequence ID" value="WRO22361.1"/>
    <property type="molecule type" value="Genomic_DNA"/>
</dbReference>
<dbReference type="AlphaFoldDB" id="A0AAU0UMK4"/>
<dbReference type="InterPro" id="IPR023378">
    <property type="entry name" value="YheA/YmcA-like_dom_sf"/>
</dbReference>
<dbReference type="RefSeq" id="WP_366921774.1">
    <property type="nucleotide sequence ID" value="NZ_CP121694.1"/>
</dbReference>
<evidence type="ECO:0000313" key="1">
    <source>
        <dbReference type="EMBL" id="WRO22361.1"/>
    </source>
</evidence>